<dbReference type="PANTHER" id="PTHR30399:SF1">
    <property type="entry name" value="UTP PYROPHOSPHATASE"/>
    <property type="match status" value="1"/>
</dbReference>
<dbReference type="EMBL" id="NKHF01000060">
    <property type="protein sequence ID" value="PCK31250.1"/>
    <property type="molecule type" value="Genomic_DNA"/>
</dbReference>
<dbReference type="Gene3D" id="3.30.2010.10">
    <property type="entry name" value="Metalloproteases ('zincins'), catalytic domain"/>
    <property type="match status" value="1"/>
</dbReference>
<sequence>MQYQLKKSQKRKSVAIKIKSGQVFVYAPEQICERWLHSWVESKSDWIRSKLELKVVEVAQRPLDTGTVQIFGETFVIQRTDSGVSSIDFLNKYVTLRQSSNEWEELINILKRILINYLEVVIAKYQPAIQARFDTLKVRIYKSRWGSFSSKGVLAFNTLLVGAPKWVIDYVVVHELCHYHVMAHNHAFWNLVTKHYGAGHQRARSYLREHGRRLMIEK</sequence>
<dbReference type="Pfam" id="PF01863">
    <property type="entry name" value="YgjP-like"/>
    <property type="match status" value="1"/>
</dbReference>
<keyword evidence="3" id="KW-1185">Reference proteome</keyword>
<dbReference type="InterPro" id="IPR002725">
    <property type="entry name" value="YgjP-like_metallopeptidase"/>
</dbReference>
<dbReference type="InterPro" id="IPR053136">
    <property type="entry name" value="UTP_pyrophosphatase-like"/>
</dbReference>
<accession>A0A2A5JPC6</accession>
<proteinExistence type="predicted"/>
<dbReference type="AlphaFoldDB" id="A0A2A5JPC6"/>
<reference evidence="3" key="1">
    <citation type="journal article" date="2019" name="Genome Announc.">
        <title>Draft Genome Sequence of Pseudoalteromonas piscicida Strain 36Y ROTHPW, an Hypersaline Seawater Isolate from the South Coast of Sonora, Mexico.</title>
        <authorList>
            <person name="Sanchez-Diaz R."/>
            <person name="Molina-Garza Z.J."/>
            <person name="Cruz-Suarez L.E."/>
            <person name="Selvin J."/>
            <person name="Kiran G.S."/>
            <person name="Ibarra-Gamez J.C."/>
            <person name="Gomez-Gil B."/>
            <person name="Galaviz-Silva L."/>
        </authorList>
    </citation>
    <scope>NUCLEOTIDE SEQUENCE [LARGE SCALE GENOMIC DNA]</scope>
    <source>
        <strain evidence="3">36Y_RITHPW</strain>
    </source>
</reference>
<organism evidence="2 3">
    <name type="scientific">Pseudoalteromonas piscicida</name>
    <dbReference type="NCBI Taxonomy" id="43662"/>
    <lineage>
        <taxon>Bacteria</taxon>
        <taxon>Pseudomonadati</taxon>
        <taxon>Pseudomonadota</taxon>
        <taxon>Gammaproteobacteria</taxon>
        <taxon>Alteromonadales</taxon>
        <taxon>Pseudoalteromonadaceae</taxon>
        <taxon>Pseudoalteromonas</taxon>
    </lineage>
</organism>
<evidence type="ECO:0000313" key="3">
    <source>
        <dbReference type="Proteomes" id="UP000228621"/>
    </source>
</evidence>
<dbReference type="PANTHER" id="PTHR30399">
    <property type="entry name" value="UNCHARACTERIZED PROTEIN YGJP"/>
    <property type="match status" value="1"/>
</dbReference>
<dbReference type="CDD" id="cd07344">
    <property type="entry name" value="M48_yhfN_like"/>
    <property type="match status" value="1"/>
</dbReference>
<protein>
    <recommendedName>
        <fullName evidence="1">YgjP-like metallopeptidase domain-containing protein</fullName>
    </recommendedName>
</protein>
<comment type="caution">
    <text evidence="2">The sequence shown here is derived from an EMBL/GenBank/DDBJ whole genome shotgun (WGS) entry which is preliminary data.</text>
</comment>
<evidence type="ECO:0000259" key="1">
    <source>
        <dbReference type="Pfam" id="PF01863"/>
    </source>
</evidence>
<feature type="domain" description="YgjP-like metallopeptidase" evidence="1">
    <location>
        <begin position="12"/>
        <end position="210"/>
    </location>
</feature>
<dbReference type="Proteomes" id="UP000228621">
    <property type="component" value="Unassembled WGS sequence"/>
</dbReference>
<evidence type="ECO:0000313" key="2">
    <source>
        <dbReference type="EMBL" id="PCK31250.1"/>
    </source>
</evidence>
<name>A0A2A5JPC6_PSEO7</name>
<dbReference type="RefSeq" id="WP_099642529.1">
    <property type="nucleotide sequence ID" value="NZ_NKHF01000060.1"/>
</dbReference>
<gene>
    <name evidence="2" type="ORF">CEX98_13185</name>
</gene>
<dbReference type="OrthoDB" id="9811177at2"/>